<dbReference type="InterPro" id="IPR039177">
    <property type="entry name" value="SMG9"/>
</dbReference>
<dbReference type="SUPFAM" id="SSF52540">
    <property type="entry name" value="P-loop containing nucleoside triphosphate hydrolases"/>
    <property type="match status" value="1"/>
</dbReference>
<evidence type="ECO:0000313" key="5">
    <source>
        <dbReference type="Proteomes" id="UP001054945"/>
    </source>
</evidence>
<name>A0AAV4RJJ1_CAEEX</name>
<keyword evidence="5" id="KW-1185">Reference proteome</keyword>
<sequence>MAPPSKPKDILSEPDTGTVNTFVILAKPPDKNKTPQSGNSLASPNIQTELLRSPTIAQKTSNVSEQDDSASTHSTASASKDNESFPDIVKSVNHRVVHVQQKPPTVQAMCFNLLQFSFRIVGDQKISSTPEMSYPVKLVDESLQWCDNALEYLHDSSDFYVVGVLGLQGVGKSTIMSIISGIHSEKSKWQLFKPQTNDLKESGEYCTSGIDMYVTNQRVILLDTQPVMSSSVMDHMIQYEKKPIGAQDYHSLDNALTIQSLQQAAFLMAVCHTIISVQDWFIDTNYLRFLRTAEMLKPSTPINVLDLNAIPEGTIEYYPHIVFVQNHSKKKNFSEETITKMEKTLLDVFQKSKLKYLGSVNPQSRTYSKDTPPRVNLFLIPDKEPLDTDSANMFPEYKIHPGYKYLTEALGQQVLSMPRSLLTHIPQSEKHWFHYAARIWETVKKSPLFLEYSRLLP</sequence>
<dbReference type="Proteomes" id="UP001054945">
    <property type="component" value="Unassembled WGS sequence"/>
</dbReference>
<dbReference type="GO" id="GO:0000184">
    <property type="term" value="P:nuclear-transcribed mRNA catabolic process, nonsense-mediated decay"/>
    <property type="evidence" value="ECO:0007669"/>
    <property type="project" value="UniProtKB-KW"/>
</dbReference>
<reference evidence="4 5" key="1">
    <citation type="submission" date="2021-06" db="EMBL/GenBank/DDBJ databases">
        <title>Caerostris extrusa draft genome.</title>
        <authorList>
            <person name="Kono N."/>
            <person name="Arakawa K."/>
        </authorList>
    </citation>
    <scope>NUCLEOTIDE SEQUENCE [LARGE SCALE GENOMIC DNA]</scope>
</reference>
<dbReference type="EMBL" id="BPLR01007916">
    <property type="protein sequence ID" value="GIY20657.1"/>
    <property type="molecule type" value="Genomic_DNA"/>
</dbReference>
<dbReference type="Pfam" id="PF10220">
    <property type="entry name" value="Smg8_Smg9"/>
    <property type="match status" value="1"/>
</dbReference>
<evidence type="ECO:0000256" key="1">
    <source>
        <dbReference type="ARBA" id="ARBA00007712"/>
    </source>
</evidence>
<organism evidence="4 5">
    <name type="scientific">Caerostris extrusa</name>
    <name type="common">Bark spider</name>
    <name type="synonym">Caerostris bankana</name>
    <dbReference type="NCBI Taxonomy" id="172846"/>
    <lineage>
        <taxon>Eukaryota</taxon>
        <taxon>Metazoa</taxon>
        <taxon>Ecdysozoa</taxon>
        <taxon>Arthropoda</taxon>
        <taxon>Chelicerata</taxon>
        <taxon>Arachnida</taxon>
        <taxon>Araneae</taxon>
        <taxon>Araneomorphae</taxon>
        <taxon>Entelegynae</taxon>
        <taxon>Araneoidea</taxon>
        <taxon>Araneidae</taxon>
        <taxon>Caerostris</taxon>
    </lineage>
</organism>
<protein>
    <submittedName>
        <fullName evidence="4">Protein SMG9</fullName>
    </submittedName>
</protein>
<proteinExistence type="inferred from homology"/>
<feature type="compositionally biased region" description="Low complexity" evidence="3">
    <location>
        <begin position="69"/>
        <end position="79"/>
    </location>
</feature>
<comment type="similarity">
    <text evidence="1">Belongs to the SMG9 family.</text>
</comment>
<dbReference type="Gene3D" id="3.40.50.300">
    <property type="entry name" value="P-loop containing nucleotide triphosphate hydrolases"/>
    <property type="match status" value="1"/>
</dbReference>
<dbReference type="PANTHER" id="PTHR14270">
    <property type="entry name" value="NONSENSE-MEDIATED MRNA DECAY FACTOR SMG9"/>
    <property type="match status" value="1"/>
</dbReference>
<evidence type="ECO:0000313" key="4">
    <source>
        <dbReference type="EMBL" id="GIY20657.1"/>
    </source>
</evidence>
<accession>A0AAV4RJJ1</accession>
<gene>
    <name evidence="4" type="primary">Smg9</name>
    <name evidence="4" type="ORF">CEXT_207151</name>
</gene>
<feature type="region of interest" description="Disordered" evidence="3">
    <location>
        <begin position="1"/>
        <end position="85"/>
    </location>
</feature>
<evidence type="ECO:0000256" key="2">
    <source>
        <dbReference type="ARBA" id="ARBA00023161"/>
    </source>
</evidence>
<feature type="compositionally biased region" description="Polar residues" evidence="3">
    <location>
        <begin position="34"/>
        <end position="64"/>
    </location>
</feature>
<dbReference type="InterPro" id="IPR027417">
    <property type="entry name" value="P-loop_NTPase"/>
</dbReference>
<evidence type="ECO:0000256" key="3">
    <source>
        <dbReference type="SAM" id="MobiDB-lite"/>
    </source>
</evidence>
<comment type="caution">
    <text evidence="4">The sequence shown here is derived from an EMBL/GenBank/DDBJ whole genome shotgun (WGS) entry which is preliminary data.</text>
</comment>
<dbReference type="PANTHER" id="PTHR14270:SF0">
    <property type="entry name" value="NONSENSE-MEDIATED MRNA DECAY FACTOR SMG9"/>
    <property type="match status" value="1"/>
</dbReference>
<dbReference type="InterPro" id="IPR019354">
    <property type="entry name" value="SMG8-like"/>
</dbReference>
<feature type="compositionally biased region" description="Basic and acidic residues" evidence="3">
    <location>
        <begin position="1"/>
        <end position="11"/>
    </location>
</feature>
<keyword evidence="2" id="KW-0866">Nonsense-mediated mRNA decay</keyword>
<dbReference type="AlphaFoldDB" id="A0AAV4RJJ1"/>